<comment type="caution">
    <text evidence="2">The sequence shown here is derived from an EMBL/GenBank/DDBJ whole genome shotgun (WGS) entry which is preliminary data.</text>
</comment>
<dbReference type="RefSeq" id="WP_162815884.1">
    <property type="nucleotide sequence ID" value="NZ_BJYU01000127.1"/>
</dbReference>
<dbReference type="Proteomes" id="UP000321085">
    <property type="component" value="Unassembled WGS sequence"/>
</dbReference>
<dbReference type="EMBL" id="BJYU01000127">
    <property type="protein sequence ID" value="GEO17814.1"/>
    <property type="molecule type" value="Genomic_DNA"/>
</dbReference>
<dbReference type="AlphaFoldDB" id="A0A512C0S2"/>
<gene>
    <name evidence="2" type="ORF">MAE02_55100</name>
</gene>
<evidence type="ECO:0000313" key="2">
    <source>
        <dbReference type="EMBL" id="GEO17814.1"/>
    </source>
</evidence>
<accession>A0A512C0S2</accession>
<keyword evidence="1" id="KW-1133">Transmembrane helix</keyword>
<organism evidence="2 3">
    <name type="scientific">Microvirga aerophila</name>
    <dbReference type="NCBI Taxonomy" id="670291"/>
    <lineage>
        <taxon>Bacteria</taxon>
        <taxon>Pseudomonadati</taxon>
        <taxon>Pseudomonadota</taxon>
        <taxon>Alphaproteobacteria</taxon>
        <taxon>Hyphomicrobiales</taxon>
        <taxon>Methylobacteriaceae</taxon>
        <taxon>Microvirga</taxon>
    </lineage>
</organism>
<keyword evidence="1" id="KW-0472">Membrane</keyword>
<keyword evidence="3" id="KW-1185">Reference proteome</keyword>
<reference evidence="2 3" key="1">
    <citation type="submission" date="2019-07" db="EMBL/GenBank/DDBJ databases">
        <title>Whole genome shotgun sequence of Microvirga aerophila NBRC 106136.</title>
        <authorList>
            <person name="Hosoyama A."/>
            <person name="Uohara A."/>
            <person name="Ohji S."/>
            <person name="Ichikawa N."/>
        </authorList>
    </citation>
    <scope>NUCLEOTIDE SEQUENCE [LARGE SCALE GENOMIC DNA]</scope>
    <source>
        <strain evidence="2 3">NBRC 106136</strain>
    </source>
</reference>
<proteinExistence type="predicted"/>
<feature type="transmembrane region" description="Helical" evidence="1">
    <location>
        <begin position="25"/>
        <end position="50"/>
    </location>
</feature>
<evidence type="ECO:0000313" key="3">
    <source>
        <dbReference type="Proteomes" id="UP000321085"/>
    </source>
</evidence>
<sequence>MIALYIVVGLIGALAAIVMLWDYGALFMLVGTSFGASSLMLGVALLLWWLSDDRTLR</sequence>
<evidence type="ECO:0000256" key="1">
    <source>
        <dbReference type="SAM" id="Phobius"/>
    </source>
</evidence>
<keyword evidence="1" id="KW-0812">Transmembrane</keyword>
<name>A0A512C0S2_9HYPH</name>
<protein>
    <submittedName>
        <fullName evidence="2">Uncharacterized protein</fullName>
    </submittedName>
</protein>